<reference evidence="2 3" key="1">
    <citation type="submission" date="2021-01" db="EMBL/GenBank/DDBJ databases">
        <title>Whole genome shotgun sequence of Actinoplanes deccanensis NBRC 13994.</title>
        <authorList>
            <person name="Komaki H."/>
            <person name="Tamura T."/>
        </authorList>
    </citation>
    <scope>NUCLEOTIDE SEQUENCE [LARGE SCALE GENOMIC DNA]</scope>
    <source>
        <strain evidence="2 3">NBRC 13994</strain>
    </source>
</reference>
<dbReference type="GO" id="GO:0008233">
    <property type="term" value="F:peptidase activity"/>
    <property type="evidence" value="ECO:0007669"/>
    <property type="project" value="UniProtKB-KW"/>
</dbReference>
<feature type="domain" description="vWA-MoxR associated protein C-terminal" evidence="1">
    <location>
        <begin position="319"/>
        <end position="561"/>
    </location>
</feature>
<name>A0ABQ3Y3P4_9ACTN</name>
<sequence length="572" mass="62504">MTEAFWQARIDLPGTIRRGTGFLVSDRHVVTCAHVVRGHEEAQVTLRDGTSGKGVVLRRGPWWTPGAEEADVAVVELSSPVGVLPAPLAPYACLEIYAGHPLDIFGFPDQHRENGVYTDYAAEPHHFVGADIQLKASDAVGVRLQEGFSGAAVVHRASQQVVGMVRKAATGDERIGLMVPVGGLAAHCPALGDHIRLGLLDPPAYRELRAALESVRFSPERLRQLLTWLRGKVPGVRDDLTTLLAIVEALVVDTYAVDDRETRYHLVGLLAHLESDEALGWAFEHFGRSETLSSARRDEPRDGGIVVCLEPTAGVGAEAYRLKVWTVTEPDGFLEEPVSDVPGLARDQWQERVELALAEAFDRIPPDVGEVTVEFVLPRMLLSEPVDEWTNLRDDDTALGVSTPVVVRDLDWFHDDNSGVLARRAEALRDGGMRLAEVLRWRDCSSLPPSKPNVFKAWLRKGGGPFAVGLAGEWAQPAQVSAAVGAGPPVLLWRRHPCPPGAHEGDTPCVSLRFVRDLTEQLADVTIDDVARRVRDLRIDSEIDDDSAHCGSGLVLLRDDARRRPMPLGFAS</sequence>
<dbReference type="Pfam" id="PF20028">
    <property type="entry name" value="VMAP-C"/>
    <property type="match status" value="1"/>
</dbReference>
<dbReference type="InterPro" id="IPR009003">
    <property type="entry name" value="Peptidase_S1_PA"/>
</dbReference>
<keyword evidence="3" id="KW-1185">Reference proteome</keyword>
<dbReference type="InterPro" id="IPR045450">
    <property type="entry name" value="VMAP_C"/>
</dbReference>
<accession>A0ABQ3Y3P4</accession>
<evidence type="ECO:0000313" key="3">
    <source>
        <dbReference type="Proteomes" id="UP000609879"/>
    </source>
</evidence>
<evidence type="ECO:0000313" key="2">
    <source>
        <dbReference type="EMBL" id="GID74619.1"/>
    </source>
</evidence>
<keyword evidence="2" id="KW-0645">Protease</keyword>
<comment type="caution">
    <text evidence="2">The sequence shown here is derived from an EMBL/GenBank/DDBJ whole genome shotgun (WGS) entry which is preliminary data.</text>
</comment>
<gene>
    <name evidence="2" type="ORF">Ade02nite_32600</name>
</gene>
<protein>
    <submittedName>
        <fullName evidence="2">Serine protease</fullName>
    </submittedName>
</protein>
<organism evidence="2 3">
    <name type="scientific">Paractinoplanes deccanensis</name>
    <dbReference type="NCBI Taxonomy" id="113561"/>
    <lineage>
        <taxon>Bacteria</taxon>
        <taxon>Bacillati</taxon>
        <taxon>Actinomycetota</taxon>
        <taxon>Actinomycetes</taxon>
        <taxon>Micromonosporales</taxon>
        <taxon>Micromonosporaceae</taxon>
        <taxon>Paractinoplanes</taxon>
    </lineage>
</organism>
<dbReference type="RefSeq" id="WP_203763268.1">
    <property type="nucleotide sequence ID" value="NZ_BAAABO010000012.1"/>
</dbReference>
<keyword evidence="2" id="KW-0378">Hydrolase</keyword>
<evidence type="ECO:0000259" key="1">
    <source>
        <dbReference type="Pfam" id="PF20028"/>
    </source>
</evidence>
<dbReference type="SUPFAM" id="SSF50494">
    <property type="entry name" value="Trypsin-like serine proteases"/>
    <property type="match status" value="1"/>
</dbReference>
<dbReference type="GO" id="GO:0006508">
    <property type="term" value="P:proteolysis"/>
    <property type="evidence" value="ECO:0007669"/>
    <property type="project" value="UniProtKB-KW"/>
</dbReference>
<dbReference type="Gene3D" id="2.40.10.120">
    <property type="match status" value="1"/>
</dbReference>
<proteinExistence type="predicted"/>
<dbReference type="EMBL" id="BOMI01000063">
    <property type="protein sequence ID" value="GID74619.1"/>
    <property type="molecule type" value="Genomic_DNA"/>
</dbReference>
<dbReference type="Pfam" id="PF13365">
    <property type="entry name" value="Trypsin_2"/>
    <property type="match status" value="1"/>
</dbReference>
<dbReference type="Proteomes" id="UP000609879">
    <property type="component" value="Unassembled WGS sequence"/>
</dbReference>